<dbReference type="Proteomes" id="UP001266357">
    <property type="component" value="Unassembled WGS sequence"/>
</dbReference>
<organism evidence="8 9">
    <name type="scientific">Thalassotalea castellviae</name>
    <dbReference type="NCBI Taxonomy" id="3075612"/>
    <lineage>
        <taxon>Bacteria</taxon>
        <taxon>Pseudomonadati</taxon>
        <taxon>Pseudomonadota</taxon>
        <taxon>Gammaproteobacteria</taxon>
        <taxon>Alteromonadales</taxon>
        <taxon>Colwelliaceae</taxon>
        <taxon>Thalassotalea</taxon>
    </lineage>
</organism>
<proteinExistence type="predicted"/>
<evidence type="ECO:0000259" key="6">
    <source>
        <dbReference type="Pfam" id="PF03724"/>
    </source>
</evidence>
<evidence type="ECO:0000256" key="5">
    <source>
        <dbReference type="SAM" id="SignalP"/>
    </source>
</evidence>
<keyword evidence="2" id="KW-0472">Membrane</keyword>
<evidence type="ECO:0000256" key="4">
    <source>
        <dbReference type="ARBA" id="ARBA00023288"/>
    </source>
</evidence>
<dbReference type="PROSITE" id="PS51257">
    <property type="entry name" value="PROKAR_LIPOPROTEIN"/>
    <property type="match status" value="1"/>
</dbReference>
<evidence type="ECO:0000313" key="9">
    <source>
        <dbReference type="Proteomes" id="UP001266357"/>
    </source>
</evidence>
<dbReference type="PANTHER" id="PTHR35535">
    <property type="entry name" value="HEAT SHOCK PROTEIN HSLJ"/>
    <property type="match status" value="1"/>
</dbReference>
<dbReference type="InterPro" id="IPR053147">
    <property type="entry name" value="Hsp_HslJ-like"/>
</dbReference>
<reference evidence="8 9" key="1">
    <citation type="submission" date="2023-09" db="EMBL/GenBank/DDBJ databases">
        <authorList>
            <person name="Rey-Velasco X."/>
        </authorList>
    </citation>
    <scope>NUCLEOTIDE SEQUENCE [LARGE SCALE GENOMIC DNA]</scope>
    <source>
        <strain evidence="8 9">W431</strain>
    </source>
</reference>
<keyword evidence="9" id="KW-1185">Reference proteome</keyword>
<feature type="signal peptide" evidence="5">
    <location>
        <begin position="1"/>
        <end position="21"/>
    </location>
</feature>
<dbReference type="Gene3D" id="2.40.128.200">
    <property type="match status" value="1"/>
</dbReference>
<accession>A0ABU3A2Z4</accession>
<feature type="chain" id="PRO_5046274655" evidence="5">
    <location>
        <begin position="22"/>
        <end position="238"/>
    </location>
</feature>
<gene>
    <name evidence="8" type="ORF">RM573_13085</name>
</gene>
<sequence>MLKIALILSSLLFFMACTHHTATSSSDTLAIQEQKNIFIENTWWVETIYHKPLFDNVNITLRVVEKNKISGKSGCNQYASQLTIDENKISIDKSLSTRMACSPLLMKSEHLYLNALALSTKYQIDSAGHLTFFDAQDNQTITFNRGKKTSEKSPSLIVHYTCERDTSLTVSFVEHGSQNSDDNMAIVTLSDNKSVTLPQTPSASGFLYTNGKFSLQGKADNALWTVGRMKAMRCKTIM</sequence>
<name>A0ABU3A2Z4_9GAMM</name>
<dbReference type="RefSeq" id="WP_311582797.1">
    <property type="nucleotide sequence ID" value="NZ_JAVRIF010000007.1"/>
</dbReference>
<feature type="domain" description="C-type lysozyme inhibitor" evidence="7">
    <location>
        <begin position="160"/>
        <end position="230"/>
    </location>
</feature>
<comment type="caution">
    <text evidence="8">The sequence shown here is derived from an EMBL/GenBank/DDBJ whole genome shotgun (WGS) entry which is preliminary data.</text>
</comment>
<keyword evidence="3" id="KW-0564">Palmitate</keyword>
<dbReference type="InterPro" id="IPR038670">
    <property type="entry name" value="HslJ-like_sf"/>
</dbReference>
<dbReference type="Pfam" id="PF09864">
    <property type="entry name" value="MliC"/>
    <property type="match status" value="1"/>
</dbReference>
<dbReference type="InterPro" id="IPR018660">
    <property type="entry name" value="MliC"/>
</dbReference>
<evidence type="ECO:0000256" key="3">
    <source>
        <dbReference type="ARBA" id="ARBA00023139"/>
    </source>
</evidence>
<keyword evidence="4" id="KW-0449">Lipoprotein</keyword>
<dbReference type="InterPro" id="IPR005184">
    <property type="entry name" value="DUF306_Meta_HslJ"/>
</dbReference>
<dbReference type="SUPFAM" id="SSF141488">
    <property type="entry name" value="YdhA-like"/>
    <property type="match status" value="1"/>
</dbReference>
<evidence type="ECO:0000256" key="1">
    <source>
        <dbReference type="ARBA" id="ARBA00022729"/>
    </source>
</evidence>
<dbReference type="EMBL" id="JAVRIF010000007">
    <property type="protein sequence ID" value="MDT0604537.1"/>
    <property type="molecule type" value="Genomic_DNA"/>
</dbReference>
<feature type="domain" description="DUF306" evidence="6">
    <location>
        <begin position="40"/>
        <end position="143"/>
    </location>
</feature>
<evidence type="ECO:0000313" key="8">
    <source>
        <dbReference type="EMBL" id="MDT0604537.1"/>
    </source>
</evidence>
<dbReference type="PANTHER" id="PTHR35535:SF1">
    <property type="entry name" value="HEAT SHOCK PROTEIN HSLJ"/>
    <property type="match status" value="1"/>
</dbReference>
<dbReference type="Gene3D" id="2.40.128.270">
    <property type="match status" value="1"/>
</dbReference>
<dbReference type="InterPro" id="IPR036328">
    <property type="entry name" value="MliC_sf"/>
</dbReference>
<evidence type="ECO:0000259" key="7">
    <source>
        <dbReference type="Pfam" id="PF09864"/>
    </source>
</evidence>
<evidence type="ECO:0000256" key="2">
    <source>
        <dbReference type="ARBA" id="ARBA00023136"/>
    </source>
</evidence>
<dbReference type="Pfam" id="PF03724">
    <property type="entry name" value="META"/>
    <property type="match status" value="1"/>
</dbReference>
<keyword evidence="1 5" id="KW-0732">Signal</keyword>
<protein>
    <submittedName>
        <fullName evidence="8">META domain-containing protein</fullName>
    </submittedName>
</protein>